<comment type="caution">
    <text evidence="2">The sequence shown here is derived from an EMBL/GenBank/DDBJ whole genome shotgun (WGS) entry which is preliminary data.</text>
</comment>
<dbReference type="SUPFAM" id="SSF55729">
    <property type="entry name" value="Acyl-CoA N-acyltransferases (Nat)"/>
    <property type="match status" value="1"/>
</dbReference>
<dbReference type="InterPro" id="IPR000182">
    <property type="entry name" value="GNAT_dom"/>
</dbReference>
<dbReference type="InterPro" id="IPR051531">
    <property type="entry name" value="N-acetyltransferase"/>
</dbReference>
<dbReference type="InterPro" id="IPR016181">
    <property type="entry name" value="Acyl_CoA_acyltransferase"/>
</dbReference>
<feature type="domain" description="N-acetyltransferase" evidence="1">
    <location>
        <begin position="9"/>
        <end position="160"/>
    </location>
</feature>
<evidence type="ECO:0000313" key="2">
    <source>
        <dbReference type="EMBL" id="MBO2455830.1"/>
    </source>
</evidence>
<accession>A0A939TGW1</accession>
<protein>
    <submittedName>
        <fullName evidence="2">GNAT family N-acetyltransferase</fullName>
    </submittedName>
</protein>
<keyword evidence="3" id="KW-1185">Reference proteome</keyword>
<dbReference type="PANTHER" id="PTHR43792">
    <property type="entry name" value="GNAT FAMILY, PUTATIVE (AFU_ORTHOLOGUE AFUA_3G00765)-RELATED-RELATED"/>
    <property type="match status" value="1"/>
</dbReference>
<name>A0A939TGW1_9ACTN</name>
<dbReference type="Gene3D" id="3.40.630.30">
    <property type="match status" value="1"/>
</dbReference>
<reference evidence="2" key="1">
    <citation type="submission" date="2021-03" db="EMBL/GenBank/DDBJ databases">
        <authorList>
            <person name="Kanchanasin P."/>
            <person name="Saeng-In P."/>
            <person name="Phongsopitanun W."/>
            <person name="Yuki M."/>
            <person name="Kudo T."/>
            <person name="Ohkuma M."/>
            <person name="Tanasupawat S."/>
        </authorList>
    </citation>
    <scope>NUCLEOTIDE SEQUENCE</scope>
    <source>
        <strain evidence="2">GKU 128</strain>
    </source>
</reference>
<dbReference type="EMBL" id="JAGEOJ010000043">
    <property type="protein sequence ID" value="MBO2455830.1"/>
    <property type="molecule type" value="Genomic_DNA"/>
</dbReference>
<evidence type="ECO:0000313" key="3">
    <source>
        <dbReference type="Proteomes" id="UP000669179"/>
    </source>
</evidence>
<dbReference type="PANTHER" id="PTHR43792:SF13">
    <property type="entry name" value="ACETYLTRANSFERASE"/>
    <property type="match status" value="1"/>
</dbReference>
<proteinExistence type="predicted"/>
<dbReference type="PROSITE" id="PS51186">
    <property type="entry name" value="GNAT"/>
    <property type="match status" value="1"/>
</dbReference>
<dbReference type="RefSeq" id="WP_208264072.1">
    <property type="nucleotide sequence ID" value="NZ_JAGEOJ010000043.1"/>
</dbReference>
<dbReference type="AlphaFoldDB" id="A0A939TGW1"/>
<dbReference type="Proteomes" id="UP000669179">
    <property type="component" value="Unassembled WGS sequence"/>
</dbReference>
<dbReference type="GO" id="GO:0016747">
    <property type="term" value="F:acyltransferase activity, transferring groups other than amino-acyl groups"/>
    <property type="evidence" value="ECO:0007669"/>
    <property type="project" value="InterPro"/>
</dbReference>
<organism evidence="2 3">
    <name type="scientific">Actinomadura barringtoniae</name>
    <dbReference type="NCBI Taxonomy" id="1427535"/>
    <lineage>
        <taxon>Bacteria</taxon>
        <taxon>Bacillati</taxon>
        <taxon>Actinomycetota</taxon>
        <taxon>Actinomycetes</taxon>
        <taxon>Streptosporangiales</taxon>
        <taxon>Thermomonosporaceae</taxon>
        <taxon>Actinomadura</taxon>
    </lineage>
</organism>
<dbReference type="Pfam" id="PF13302">
    <property type="entry name" value="Acetyltransf_3"/>
    <property type="match status" value="1"/>
</dbReference>
<dbReference type="CDD" id="cd04301">
    <property type="entry name" value="NAT_SF"/>
    <property type="match status" value="1"/>
</dbReference>
<gene>
    <name evidence="2" type="ORF">J4573_52760</name>
</gene>
<sequence length="164" mass="17666">MNDLVTERLLLHPLSVAEAEQLMERGPAPGGEYPTEMDLVGVRRYLEACATAGDPQPFGDYEIRVRADGRTIGGAGFHGTPNEDNAVTIGYGLVESARGKGYAAEALRGLLQFARERGIASVLGDTDRDNVASQHVMAAAGMHLVSEDDKLMYYAARWQNAPST</sequence>
<evidence type="ECO:0000259" key="1">
    <source>
        <dbReference type="PROSITE" id="PS51186"/>
    </source>
</evidence>